<dbReference type="InParanoid" id="A0A0C3KW12"/>
<dbReference type="InterPro" id="IPR036291">
    <property type="entry name" value="NAD(P)-bd_dom_sf"/>
</dbReference>
<dbReference type="Gene3D" id="3.40.50.720">
    <property type="entry name" value="NAD(P)-binding Rossmann-like Domain"/>
    <property type="match status" value="1"/>
</dbReference>
<reference evidence="2" key="2">
    <citation type="submission" date="2015-01" db="EMBL/GenBank/DDBJ databases">
        <title>Evolutionary Origins and Diversification of the Mycorrhizal Mutualists.</title>
        <authorList>
            <consortium name="DOE Joint Genome Institute"/>
            <consortium name="Mycorrhizal Genomics Consortium"/>
            <person name="Kohler A."/>
            <person name="Kuo A."/>
            <person name="Nagy L.G."/>
            <person name="Floudas D."/>
            <person name="Copeland A."/>
            <person name="Barry K.W."/>
            <person name="Cichocki N."/>
            <person name="Veneault-Fourrey C."/>
            <person name="LaButti K."/>
            <person name="Lindquist E.A."/>
            <person name="Lipzen A."/>
            <person name="Lundell T."/>
            <person name="Morin E."/>
            <person name="Murat C."/>
            <person name="Riley R."/>
            <person name="Ohm R."/>
            <person name="Sun H."/>
            <person name="Tunlid A."/>
            <person name="Henrissat B."/>
            <person name="Grigoriev I.V."/>
            <person name="Hibbett D.S."/>
            <person name="Martin F."/>
        </authorList>
    </citation>
    <scope>NUCLEOTIDE SEQUENCE [LARGE SCALE GENOMIC DNA]</scope>
    <source>
        <strain evidence="2">Marx 270</strain>
    </source>
</reference>
<evidence type="ECO:0000313" key="2">
    <source>
        <dbReference type="Proteomes" id="UP000054217"/>
    </source>
</evidence>
<proteinExistence type="predicted"/>
<evidence type="ECO:0008006" key="3">
    <source>
        <dbReference type="Google" id="ProtNLM"/>
    </source>
</evidence>
<dbReference type="OrthoDB" id="63935at2759"/>
<organism evidence="1 2">
    <name type="scientific">Pisolithus tinctorius Marx 270</name>
    <dbReference type="NCBI Taxonomy" id="870435"/>
    <lineage>
        <taxon>Eukaryota</taxon>
        <taxon>Fungi</taxon>
        <taxon>Dikarya</taxon>
        <taxon>Basidiomycota</taxon>
        <taxon>Agaricomycotina</taxon>
        <taxon>Agaricomycetes</taxon>
        <taxon>Agaricomycetidae</taxon>
        <taxon>Boletales</taxon>
        <taxon>Sclerodermatineae</taxon>
        <taxon>Pisolithaceae</taxon>
        <taxon>Pisolithus</taxon>
    </lineage>
</organism>
<dbReference type="Proteomes" id="UP000054217">
    <property type="component" value="Unassembled WGS sequence"/>
</dbReference>
<dbReference type="EMBL" id="KN831946">
    <property type="protein sequence ID" value="KIO13767.1"/>
    <property type="molecule type" value="Genomic_DNA"/>
</dbReference>
<gene>
    <name evidence="1" type="ORF">M404DRAFT_596494</name>
</gene>
<dbReference type="AlphaFoldDB" id="A0A0C3KW12"/>
<dbReference type="PANTHER" id="PTHR15020:SF50">
    <property type="entry name" value="UPF0659 PROTEIN YMR090W"/>
    <property type="match status" value="1"/>
</dbReference>
<accession>A0A0C3KW12</accession>
<dbReference type="PANTHER" id="PTHR15020">
    <property type="entry name" value="FLAVIN REDUCTASE-RELATED"/>
    <property type="match status" value="1"/>
</dbReference>
<sequence length="282" mass="30809">MNDIKVLAVGGSRNIGYYASLRLLNLGATVTFLLRSPSVFNDDATIKRYVNSGKARLVKGNAHVREDVERAWTEAAKVDEFSQLSCSVTSSGGPRHTYVGGTGRFTLSKGFVISPPNLVTQALLNCLETLPTPTPKIITISSAGLTRASHKNLPLLLKPLYGYLLQVPHKDKCGAEEILAHCAGWPWEECDSPGPEILGANWKERVPDGGQLKSVVVIRPALLTDGECRADDASRNKQAYRVNEGDLSGSYMVSRKDVAHFLVEGVIKDWDTWQGKRVSIAY</sequence>
<dbReference type="HOGENOM" id="CLU_066707_1_0_1"/>
<protein>
    <recommendedName>
        <fullName evidence="3">NAD(P)-binding domain-containing protein</fullName>
    </recommendedName>
</protein>
<reference evidence="1 2" key="1">
    <citation type="submission" date="2014-04" db="EMBL/GenBank/DDBJ databases">
        <authorList>
            <consortium name="DOE Joint Genome Institute"/>
            <person name="Kuo A."/>
            <person name="Kohler A."/>
            <person name="Costa M.D."/>
            <person name="Nagy L.G."/>
            <person name="Floudas D."/>
            <person name="Copeland A."/>
            <person name="Barry K.W."/>
            <person name="Cichocki N."/>
            <person name="Veneault-Fourrey C."/>
            <person name="LaButti K."/>
            <person name="Lindquist E.A."/>
            <person name="Lipzen A."/>
            <person name="Lundell T."/>
            <person name="Morin E."/>
            <person name="Murat C."/>
            <person name="Sun H."/>
            <person name="Tunlid A."/>
            <person name="Henrissat B."/>
            <person name="Grigoriev I.V."/>
            <person name="Hibbett D.S."/>
            <person name="Martin F."/>
            <person name="Nordberg H.P."/>
            <person name="Cantor M.N."/>
            <person name="Hua S.X."/>
        </authorList>
    </citation>
    <scope>NUCLEOTIDE SEQUENCE [LARGE SCALE GENOMIC DNA]</scope>
    <source>
        <strain evidence="1 2">Marx 270</strain>
    </source>
</reference>
<name>A0A0C3KW12_PISTI</name>
<evidence type="ECO:0000313" key="1">
    <source>
        <dbReference type="EMBL" id="KIO13767.1"/>
    </source>
</evidence>
<dbReference type="SUPFAM" id="SSF51735">
    <property type="entry name" value="NAD(P)-binding Rossmann-fold domains"/>
    <property type="match status" value="1"/>
</dbReference>
<keyword evidence="2" id="KW-1185">Reference proteome</keyword>